<dbReference type="InterPro" id="IPR050625">
    <property type="entry name" value="ParA/MinD_ATPase"/>
</dbReference>
<gene>
    <name evidence="13" type="primary">minD</name>
    <name evidence="13" type="ORF">F4V45_03070</name>
</gene>
<name>A0A5M9QPQ5_9HELI</name>
<dbReference type="InterPro" id="IPR025669">
    <property type="entry name" value="AAA_dom"/>
</dbReference>
<evidence type="ECO:0000259" key="12">
    <source>
        <dbReference type="Pfam" id="PF13614"/>
    </source>
</evidence>
<keyword evidence="5 11" id="KW-0547">Nucleotide-binding</keyword>
<comment type="caution">
    <text evidence="13">The sequence shown here is derived from an EMBL/GenBank/DDBJ whole genome shotgun (WGS) entry which is preliminary data.</text>
</comment>
<evidence type="ECO:0000256" key="4">
    <source>
        <dbReference type="ARBA" id="ARBA00022618"/>
    </source>
</evidence>
<comment type="similarity">
    <text evidence="1">Belongs to the ParA family. MinD subfamily.</text>
</comment>
<dbReference type="EMBL" id="VXKE01000008">
    <property type="protein sequence ID" value="KAA8710310.1"/>
    <property type="molecule type" value="Genomic_DNA"/>
</dbReference>
<comment type="function">
    <text evidence="9">ATPase required for the correct placement of the division site. Cell division inhibitors MinC and MinD act in concert to form an inhibitor capable of blocking formation of the polar Z ring septums. Rapidly oscillates between the poles of the cell to destabilize FtsZ filaments that have formed before they mature into polar Z rings.</text>
</comment>
<dbReference type="GO" id="GO:0005524">
    <property type="term" value="F:ATP binding"/>
    <property type="evidence" value="ECO:0007669"/>
    <property type="project" value="UniProtKB-KW"/>
</dbReference>
<dbReference type="GO" id="GO:0005829">
    <property type="term" value="C:cytosol"/>
    <property type="evidence" value="ECO:0007669"/>
    <property type="project" value="TreeGrafter"/>
</dbReference>
<dbReference type="FunFam" id="3.40.50.300:FF:000068">
    <property type="entry name" value="Site-determining protein"/>
    <property type="match status" value="1"/>
</dbReference>
<evidence type="ECO:0000256" key="10">
    <source>
        <dbReference type="ARBA" id="ARBA00032845"/>
    </source>
</evidence>
<evidence type="ECO:0000256" key="7">
    <source>
        <dbReference type="ARBA" id="ARBA00023210"/>
    </source>
</evidence>
<dbReference type="Proteomes" id="UP000323707">
    <property type="component" value="Unassembled WGS sequence"/>
</dbReference>
<dbReference type="AlphaFoldDB" id="A0A5M9QPQ5"/>
<evidence type="ECO:0000256" key="1">
    <source>
        <dbReference type="ARBA" id="ARBA00010257"/>
    </source>
</evidence>
<evidence type="ECO:0000256" key="2">
    <source>
        <dbReference type="ARBA" id="ARBA00011626"/>
    </source>
</evidence>
<dbReference type="GO" id="GO:0009898">
    <property type="term" value="C:cytoplasmic side of plasma membrane"/>
    <property type="evidence" value="ECO:0007669"/>
    <property type="project" value="TreeGrafter"/>
</dbReference>
<dbReference type="Pfam" id="PF13614">
    <property type="entry name" value="AAA_31"/>
    <property type="match status" value="1"/>
</dbReference>
<dbReference type="GO" id="GO:0016887">
    <property type="term" value="F:ATP hydrolysis activity"/>
    <property type="evidence" value="ECO:0007669"/>
    <property type="project" value="InterPro"/>
</dbReference>
<dbReference type="SUPFAM" id="SSF52540">
    <property type="entry name" value="P-loop containing nucleoside triphosphate hydrolases"/>
    <property type="match status" value="1"/>
</dbReference>
<accession>A0A5M9QPQ5</accession>
<keyword evidence="8" id="KW-0131">Cell cycle</keyword>
<evidence type="ECO:0000313" key="13">
    <source>
        <dbReference type="EMBL" id="KAA8710310.1"/>
    </source>
</evidence>
<organism evidence="13 14">
    <name type="scientific">Helicobacter canis</name>
    <dbReference type="NCBI Taxonomy" id="29419"/>
    <lineage>
        <taxon>Bacteria</taxon>
        <taxon>Pseudomonadati</taxon>
        <taxon>Campylobacterota</taxon>
        <taxon>Epsilonproteobacteria</taxon>
        <taxon>Campylobacterales</taxon>
        <taxon>Helicobacteraceae</taxon>
        <taxon>Helicobacter</taxon>
    </lineage>
</organism>
<dbReference type="PIRSF" id="PIRSF003092">
    <property type="entry name" value="MinD"/>
    <property type="match status" value="1"/>
</dbReference>
<proteinExistence type="inferred from homology"/>
<keyword evidence="4" id="KW-0132">Cell division</keyword>
<dbReference type="InterPro" id="IPR027417">
    <property type="entry name" value="P-loop_NTPase"/>
</dbReference>
<dbReference type="NCBIfam" id="TIGR01968">
    <property type="entry name" value="minD_bact"/>
    <property type="match status" value="1"/>
</dbReference>
<evidence type="ECO:0000256" key="11">
    <source>
        <dbReference type="PIRSR" id="PIRSR003092-1"/>
    </source>
</evidence>
<keyword evidence="6 11" id="KW-0067">ATP-binding</keyword>
<evidence type="ECO:0000256" key="9">
    <source>
        <dbReference type="ARBA" id="ARBA00025436"/>
    </source>
</evidence>
<comment type="subunit">
    <text evidence="2">Interacts with MinC and FtsZ.</text>
</comment>
<evidence type="ECO:0000256" key="5">
    <source>
        <dbReference type="ARBA" id="ARBA00022741"/>
    </source>
</evidence>
<dbReference type="Gene3D" id="3.40.50.300">
    <property type="entry name" value="P-loop containing nucleotide triphosphate hydrolases"/>
    <property type="match status" value="1"/>
</dbReference>
<feature type="binding site" evidence="11">
    <location>
        <begin position="12"/>
        <end position="19"/>
    </location>
    <ligand>
        <name>ATP</name>
        <dbReference type="ChEBI" id="CHEBI:30616"/>
    </ligand>
</feature>
<keyword evidence="7" id="KW-0717">Septation</keyword>
<dbReference type="InterPro" id="IPR025501">
    <property type="entry name" value="MinD_FleN"/>
</dbReference>
<dbReference type="GO" id="GO:0051782">
    <property type="term" value="P:negative regulation of cell division"/>
    <property type="evidence" value="ECO:0007669"/>
    <property type="project" value="TreeGrafter"/>
</dbReference>
<evidence type="ECO:0000313" key="14">
    <source>
        <dbReference type="Proteomes" id="UP000323707"/>
    </source>
</evidence>
<reference evidence="13 14" key="1">
    <citation type="submission" date="2019-09" db="EMBL/GenBank/DDBJ databases">
        <title>Draft genome sequence of various Type strains from the CCUG.</title>
        <authorList>
            <person name="Pineiro-Iglesias B."/>
            <person name="Tunovic T."/>
            <person name="Unosson C."/>
            <person name="Inganas E."/>
            <person name="Ohlen M."/>
            <person name="Cardew S."/>
            <person name="Jensie-Markopoulos S."/>
            <person name="Salva-Serra F."/>
            <person name="Jaen-Luchoro D."/>
            <person name="Karlsson R."/>
            <person name="Svensson-Stadler L."/>
            <person name="Chun J."/>
            <person name="Moore E."/>
        </authorList>
    </citation>
    <scope>NUCLEOTIDE SEQUENCE [LARGE SCALE GENOMIC DNA]</scope>
    <source>
        <strain evidence="13 14">CCUG 32756T</strain>
    </source>
</reference>
<dbReference type="CDD" id="cd02036">
    <property type="entry name" value="MinD"/>
    <property type="match status" value="1"/>
</dbReference>
<feature type="domain" description="AAA" evidence="12">
    <location>
        <begin position="4"/>
        <end position="160"/>
    </location>
</feature>
<dbReference type="GO" id="GO:0000917">
    <property type="term" value="P:division septum assembly"/>
    <property type="evidence" value="ECO:0007669"/>
    <property type="project" value="UniProtKB-KW"/>
</dbReference>
<evidence type="ECO:0000256" key="6">
    <source>
        <dbReference type="ARBA" id="ARBA00022840"/>
    </source>
</evidence>
<evidence type="ECO:0000256" key="3">
    <source>
        <dbReference type="ARBA" id="ARBA00016887"/>
    </source>
</evidence>
<protein>
    <recommendedName>
        <fullName evidence="3">Septum site-determining protein MinD</fullName>
    </recommendedName>
    <alternativeName>
        <fullName evidence="10">Cell division inhibitor MinD</fullName>
    </alternativeName>
</protein>
<dbReference type="PANTHER" id="PTHR43384:SF6">
    <property type="entry name" value="SEPTUM SITE-DETERMINING PROTEIN MIND HOMOLOG, CHLOROPLASTIC"/>
    <property type="match status" value="1"/>
</dbReference>
<evidence type="ECO:0000256" key="8">
    <source>
        <dbReference type="ARBA" id="ARBA00023306"/>
    </source>
</evidence>
<sequence>MMAEVITITSGKGGVGKSTATANIAVGLAQIGQKVVAVDFDIGLRNLDMILGLENRIVYDVIDVMEGKCALSQALIQDKKTPNLHFLPASQSKDKTILDKQKVKALIESLKEQFDYILLDSPAGIEGGFEHAIFWADRALVVVTPEVSSVRDSDRVIGIIDAKSDKAAKGAKVQKHLIINRIKPELVENGSMLSSDDVLKILAIPLIGLVPEDERVVSATNCGEPVIYDKSSISGECYKRIVARILGDEVPFVEFKKQGGILQGFKRLFQ</sequence>
<dbReference type="PANTHER" id="PTHR43384">
    <property type="entry name" value="SEPTUM SITE-DETERMINING PROTEIN MIND HOMOLOG, CHLOROPLASTIC-RELATED"/>
    <property type="match status" value="1"/>
</dbReference>
<dbReference type="InterPro" id="IPR010223">
    <property type="entry name" value="MinD"/>
</dbReference>